<proteinExistence type="predicted"/>
<dbReference type="Proteomes" id="UP000191285">
    <property type="component" value="Unassembled WGS sequence"/>
</dbReference>
<feature type="region of interest" description="Disordered" evidence="2">
    <location>
        <begin position="331"/>
        <end position="396"/>
    </location>
</feature>
<accession>A0A1V6U156</accession>
<feature type="region of interest" description="Disordered" evidence="2">
    <location>
        <begin position="178"/>
        <end position="214"/>
    </location>
</feature>
<name>A0A1V6U156_9EURO</name>
<evidence type="ECO:0000313" key="3">
    <source>
        <dbReference type="EMBL" id="OQE32288.1"/>
    </source>
</evidence>
<keyword evidence="4" id="KW-1185">Reference proteome</keyword>
<organism evidence="3 4">
    <name type="scientific">Penicillium steckii</name>
    <dbReference type="NCBI Taxonomy" id="303698"/>
    <lineage>
        <taxon>Eukaryota</taxon>
        <taxon>Fungi</taxon>
        <taxon>Dikarya</taxon>
        <taxon>Ascomycota</taxon>
        <taxon>Pezizomycotina</taxon>
        <taxon>Eurotiomycetes</taxon>
        <taxon>Eurotiomycetidae</taxon>
        <taxon>Eurotiales</taxon>
        <taxon>Aspergillaceae</taxon>
        <taxon>Penicillium</taxon>
    </lineage>
</organism>
<dbReference type="OrthoDB" id="4369965at2759"/>
<comment type="caution">
    <text evidence="3">The sequence shown here is derived from an EMBL/GenBank/DDBJ whole genome shotgun (WGS) entry which is preliminary data.</text>
</comment>
<sequence>MPPSKVVRIEPESRRREIAWKRHKKHEEKILNELMTHQGFPILSDHNGDPSSTDQTLNDQIQTLFMETLRHYKENGKWFSEAEIKERIDAHWIVRLSLCGSLAFYSTNDSTSQQKVSRFSDPEEEKSADSLQRIVDAYGFLHWGTLAKPNVGCMVFLVSPTEARLIDPKHPDKVLMNDDTASSGGDIPFEAPSHAPPETVEEQGPDTIKDPGTLSAETTALSDTEIRELMKKLSKDERRNCKSIFNVKTVHGNVLPSHYSIALATDEQGNRFLSDEKLDEILPFWKKLLAGTKTLPLKDPQAKRMWRDWRKNESEKLKLLGRPWPLEYKTEKTAKRATDNRNTPSETIPITDTPSAEAQGNTEESNSTAKRRKRDHSSNTDQPDPVDPEPSATSIDFRAEIIKEIKETQMKMMDQETKITNTQMEIKDKQMEMNTQMEMMNARMETMNAQMVRIDAQMVMRSTQIEMRNMQMEMMNVQMQMRDAQRIQLEQFGRILNLMEYQQ</sequence>
<feature type="coiled-coil region" evidence="1">
    <location>
        <begin position="460"/>
        <end position="487"/>
    </location>
</feature>
<evidence type="ECO:0000313" key="4">
    <source>
        <dbReference type="Proteomes" id="UP000191285"/>
    </source>
</evidence>
<keyword evidence="1" id="KW-0175">Coiled coil</keyword>
<feature type="compositionally biased region" description="Polar residues" evidence="2">
    <location>
        <begin position="340"/>
        <end position="368"/>
    </location>
</feature>
<gene>
    <name evidence="3" type="ORF">PENSTE_c001G06086</name>
</gene>
<protein>
    <submittedName>
        <fullName evidence="3">Uncharacterized protein</fullName>
    </submittedName>
</protein>
<reference evidence="4" key="1">
    <citation type="journal article" date="2017" name="Nat. Microbiol.">
        <title>Global analysis of biosynthetic gene clusters reveals vast potential of secondary metabolite production in Penicillium species.</title>
        <authorList>
            <person name="Nielsen J.C."/>
            <person name="Grijseels S."/>
            <person name="Prigent S."/>
            <person name="Ji B."/>
            <person name="Dainat J."/>
            <person name="Nielsen K.F."/>
            <person name="Frisvad J.C."/>
            <person name="Workman M."/>
            <person name="Nielsen J."/>
        </authorList>
    </citation>
    <scope>NUCLEOTIDE SEQUENCE [LARGE SCALE GENOMIC DNA]</scope>
    <source>
        <strain evidence="4">IBT 24891</strain>
    </source>
</reference>
<dbReference type="EMBL" id="MLKD01000001">
    <property type="protein sequence ID" value="OQE32288.1"/>
    <property type="molecule type" value="Genomic_DNA"/>
</dbReference>
<evidence type="ECO:0000256" key="2">
    <source>
        <dbReference type="SAM" id="MobiDB-lite"/>
    </source>
</evidence>
<dbReference type="AlphaFoldDB" id="A0A1V6U156"/>
<evidence type="ECO:0000256" key="1">
    <source>
        <dbReference type="SAM" id="Coils"/>
    </source>
</evidence>